<keyword evidence="6" id="KW-0378">Hydrolase</keyword>
<accession>A0ABD5MCP6</accession>
<feature type="domain" description="Endonuclease/exonuclease/phosphatase" evidence="11">
    <location>
        <begin position="97"/>
        <end position="391"/>
    </location>
</feature>
<feature type="transmembrane region" description="Helical" evidence="10">
    <location>
        <begin position="457"/>
        <end position="477"/>
    </location>
</feature>
<dbReference type="AlphaFoldDB" id="A0ABD5MCP6"/>
<name>A0ABD5MCP6_9EURY</name>
<feature type="compositionally biased region" description="Low complexity" evidence="9">
    <location>
        <begin position="408"/>
        <end position="422"/>
    </location>
</feature>
<keyword evidence="10" id="KW-1133">Transmembrane helix</keyword>
<proteinExistence type="predicted"/>
<keyword evidence="8" id="KW-0234">DNA repair</keyword>
<dbReference type="InterPro" id="IPR006311">
    <property type="entry name" value="TAT_signal"/>
</dbReference>
<evidence type="ECO:0000256" key="3">
    <source>
        <dbReference type="ARBA" id="ARBA00022722"/>
    </source>
</evidence>
<dbReference type="Proteomes" id="UP001570511">
    <property type="component" value="Unassembled WGS sequence"/>
</dbReference>
<dbReference type="PANTHER" id="PTHR15822">
    <property type="entry name" value="TRAF AND TNF RECEPTOR-ASSOCIATED PROTEIN"/>
    <property type="match status" value="1"/>
</dbReference>
<keyword evidence="4" id="KW-0479">Metal-binding</keyword>
<keyword evidence="13" id="KW-1185">Reference proteome</keyword>
<evidence type="ECO:0000313" key="13">
    <source>
        <dbReference type="Proteomes" id="UP001570511"/>
    </source>
</evidence>
<feature type="region of interest" description="Disordered" evidence="9">
    <location>
        <begin position="399"/>
        <end position="455"/>
    </location>
</feature>
<dbReference type="InterPro" id="IPR005135">
    <property type="entry name" value="Endo/exonuclease/phosphatase"/>
</dbReference>
<evidence type="ECO:0000259" key="11">
    <source>
        <dbReference type="Pfam" id="PF03372"/>
    </source>
</evidence>
<evidence type="ECO:0000256" key="6">
    <source>
        <dbReference type="ARBA" id="ARBA00022801"/>
    </source>
</evidence>
<comment type="cofactor">
    <cofactor evidence="2">
        <name>Mg(2+)</name>
        <dbReference type="ChEBI" id="CHEBI:18420"/>
    </cofactor>
</comment>
<evidence type="ECO:0000256" key="2">
    <source>
        <dbReference type="ARBA" id="ARBA00001946"/>
    </source>
</evidence>
<dbReference type="EMBL" id="JBGNYA010000001">
    <property type="protein sequence ID" value="MFA1610349.1"/>
    <property type="molecule type" value="Genomic_DNA"/>
</dbReference>
<dbReference type="GO" id="GO:0004519">
    <property type="term" value="F:endonuclease activity"/>
    <property type="evidence" value="ECO:0007669"/>
    <property type="project" value="UniProtKB-KW"/>
</dbReference>
<keyword evidence="10" id="KW-0812">Transmembrane</keyword>
<protein>
    <submittedName>
        <fullName evidence="12">Endonuclease/exonuclease/phosphatase family protein</fullName>
    </submittedName>
</protein>
<dbReference type="GO" id="GO:0006281">
    <property type="term" value="P:DNA repair"/>
    <property type="evidence" value="ECO:0007669"/>
    <property type="project" value="UniProtKB-KW"/>
</dbReference>
<evidence type="ECO:0000256" key="8">
    <source>
        <dbReference type="ARBA" id="ARBA00023204"/>
    </source>
</evidence>
<dbReference type="SUPFAM" id="SSF56219">
    <property type="entry name" value="DNase I-like"/>
    <property type="match status" value="1"/>
</dbReference>
<evidence type="ECO:0000256" key="10">
    <source>
        <dbReference type="SAM" id="Phobius"/>
    </source>
</evidence>
<keyword evidence="3" id="KW-0540">Nuclease</keyword>
<comment type="cofactor">
    <cofactor evidence="1">
        <name>Mn(2+)</name>
        <dbReference type="ChEBI" id="CHEBI:29035"/>
    </cofactor>
</comment>
<gene>
    <name evidence="12" type="ORF">OS889_04945</name>
</gene>
<keyword evidence="10" id="KW-0472">Membrane</keyword>
<sequence>MDDIDRSRRRVLRAGAQATALLAGSTLGRDGLGTVAATPTATSASGGGDAGDGADAPDLSLATQNLGLGADFLSIARPGDDASIPERVGDLYAGVRASEPRARMRALADLLAREPPDVLALQEVALVRRGPRSGNDPEDPDAGTVVFDFLATLREALSERGVPYRPVAINTNADLEFPARLDGGAIDVRLTDRDALLVRADGDVAVESTAAHTYGESLTLPIGGGRTVEIDRGYAGATLGVGDESVGVVSTHLESGLEGIRTAQAEELAADLDAFPSPLVVAGDLNDGPERDAPTATDGGTETTTGEADAESDDPDAYGILTASLSDVVGDGLSGAGGTCCRPASLRPPDEDGLPQRIDHVLADGLAAESVRRVGADPVRIDGERRWVSDHAGVAVELTAATDDRATSESASATTTESPTDAGSAAAGEQGARTGNATDSGDGSPTGTATSASTPGFGVASAAVALLGAGVGALAGARRRRDDS</sequence>
<keyword evidence="12" id="KW-0255">Endonuclease</keyword>
<comment type="caution">
    <text evidence="12">The sequence shown here is derived from an EMBL/GenBank/DDBJ whole genome shotgun (WGS) entry which is preliminary data.</text>
</comment>
<evidence type="ECO:0000256" key="4">
    <source>
        <dbReference type="ARBA" id="ARBA00022723"/>
    </source>
</evidence>
<evidence type="ECO:0000313" key="12">
    <source>
        <dbReference type="EMBL" id="MFA1610349.1"/>
    </source>
</evidence>
<dbReference type="Pfam" id="PF03372">
    <property type="entry name" value="Exo_endo_phos"/>
    <property type="match status" value="1"/>
</dbReference>
<dbReference type="RefSeq" id="WP_372387824.1">
    <property type="nucleotide sequence ID" value="NZ_JBGNYA010000001.1"/>
</dbReference>
<evidence type="ECO:0000256" key="7">
    <source>
        <dbReference type="ARBA" id="ARBA00022842"/>
    </source>
</evidence>
<dbReference type="GO" id="GO:0046872">
    <property type="term" value="F:metal ion binding"/>
    <property type="evidence" value="ECO:0007669"/>
    <property type="project" value="UniProtKB-KW"/>
</dbReference>
<feature type="compositionally biased region" description="Low complexity" evidence="9">
    <location>
        <begin position="295"/>
        <end position="307"/>
    </location>
</feature>
<feature type="region of interest" description="Disordered" evidence="9">
    <location>
        <begin position="284"/>
        <end position="316"/>
    </location>
</feature>
<evidence type="ECO:0000256" key="9">
    <source>
        <dbReference type="SAM" id="MobiDB-lite"/>
    </source>
</evidence>
<feature type="region of interest" description="Disordered" evidence="9">
    <location>
        <begin position="38"/>
        <end position="58"/>
    </location>
</feature>
<dbReference type="PANTHER" id="PTHR15822:SF4">
    <property type="entry name" value="TYROSYL-DNA PHOSPHODIESTERASE 2"/>
    <property type="match status" value="1"/>
</dbReference>
<keyword evidence="7" id="KW-0460">Magnesium</keyword>
<keyword evidence="5" id="KW-0227">DNA damage</keyword>
<evidence type="ECO:0000256" key="5">
    <source>
        <dbReference type="ARBA" id="ARBA00022763"/>
    </source>
</evidence>
<evidence type="ECO:0000256" key="1">
    <source>
        <dbReference type="ARBA" id="ARBA00001936"/>
    </source>
</evidence>
<dbReference type="InterPro" id="IPR051547">
    <property type="entry name" value="TDP2-like"/>
</dbReference>
<feature type="compositionally biased region" description="Low complexity" evidence="9">
    <location>
        <begin position="437"/>
        <end position="455"/>
    </location>
</feature>
<reference evidence="12 13" key="1">
    <citation type="submission" date="2024-08" db="EMBL/GenBank/DDBJ databases">
        <title>Halobellus sp. MBLA0158 whole genome sequence.</title>
        <authorList>
            <person name="Hwang C.Y."/>
            <person name="Cho E.-S."/>
            <person name="Seo M.-J."/>
        </authorList>
    </citation>
    <scope>NUCLEOTIDE SEQUENCE [LARGE SCALE GENOMIC DNA]</scope>
    <source>
        <strain evidence="12 13">MBLA0158</strain>
    </source>
</reference>
<dbReference type="GO" id="GO:0016787">
    <property type="term" value="F:hydrolase activity"/>
    <property type="evidence" value="ECO:0007669"/>
    <property type="project" value="UniProtKB-KW"/>
</dbReference>
<dbReference type="Gene3D" id="3.60.10.10">
    <property type="entry name" value="Endonuclease/exonuclease/phosphatase"/>
    <property type="match status" value="1"/>
</dbReference>
<organism evidence="12 13">
    <name type="scientific">Halobellus rubicundus</name>
    <dbReference type="NCBI Taxonomy" id="2996466"/>
    <lineage>
        <taxon>Archaea</taxon>
        <taxon>Methanobacteriati</taxon>
        <taxon>Methanobacteriota</taxon>
        <taxon>Stenosarchaea group</taxon>
        <taxon>Halobacteria</taxon>
        <taxon>Halobacteriales</taxon>
        <taxon>Haloferacaceae</taxon>
        <taxon>Halobellus</taxon>
    </lineage>
</organism>
<dbReference type="InterPro" id="IPR036691">
    <property type="entry name" value="Endo/exonu/phosph_ase_sf"/>
</dbReference>
<dbReference type="PROSITE" id="PS51318">
    <property type="entry name" value="TAT"/>
    <property type="match status" value="1"/>
</dbReference>